<accession>A0A060ZKK6</accession>
<protein>
    <submittedName>
        <fullName evidence="3">Ketosteroid isomerase-like protein</fullName>
    </submittedName>
</protein>
<name>A0A060ZKK6_9ACTN</name>
<dbReference type="InterPro" id="IPR032710">
    <property type="entry name" value="NTF2-like_dom_sf"/>
</dbReference>
<dbReference type="Proteomes" id="UP000756710">
    <property type="component" value="Unassembled WGS sequence"/>
</dbReference>
<evidence type="ECO:0000313" key="2">
    <source>
        <dbReference type="EMBL" id="CDR02935.1"/>
    </source>
</evidence>
<dbReference type="EMBL" id="LK022848">
    <property type="protein sequence ID" value="CDR02935.1"/>
    <property type="molecule type" value="Genomic_DNA"/>
</dbReference>
<evidence type="ECO:0000313" key="3">
    <source>
        <dbReference type="EMBL" id="MBP2066308.1"/>
    </source>
</evidence>
<feature type="domain" description="SnoaL-like" evidence="1">
    <location>
        <begin position="17"/>
        <end position="111"/>
    </location>
</feature>
<dbReference type="AlphaFoldDB" id="A0A060ZKK6"/>
<dbReference type="Gene3D" id="3.10.450.50">
    <property type="match status" value="1"/>
</dbReference>
<dbReference type="GeneID" id="32468858"/>
<organism evidence="2">
    <name type="scientific">Streptomyces iranensis</name>
    <dbReference type="NCBI Taxonomy" id="576784"/>
    <lineage>
        <taxon>Bacteria</taxon>
        <taxon>Bacillati</taxon>
        <taxon>Actinomycetota</taxon>
        <taxon>Actinomycetes</taxon>
        <taxon>Kitasatosporales</taxon>
        <taxon>Streptomycetaceae</taxon>
        <taxon>Streptomyces</taxon>
        <taxon>Streptomyces violaceusniger group</taxon>
    </lineage>
</organism>
<proteinExistence type="predicted"/>
<evidence type="ECO:0000313" key="4">
    <source>
        <dbReference type="Proteomes" id="UP000756710"/>
    </source>
</evidence>
<evidence type="ECO:0000259" key="1">
    <source>
        <dbReference type="Pfam" id="PF12680"/>
    </source>
</evidence>
<reference evidence="2" key="1">
    <citation type="submission" date="2014-05" db="EMBL/GenBank/DDBJ databases">
        <authorList>
            <person name="Horn Fabian"/>
        </authorList>
    </citation>
    <scope>NUCLEOTIDE SEQUENCE</scope>
</reference>
<dbReference type="SUPFAM" id="SSF54427">
    <property type="entry name" value="NTF2-like"/>
    <property type="match status" value="1"/>
</dbReference>
<reference evidence="3 4" key="2">
    <citation type="submission" date="2021-03" db="EMBL/GenBank/DDBJ databases">
        <title>Genomic Encyclopedia of Type Strains, Phase IV (KMG-IV): sequencing the most valuable type-strain genomes for metagenomic binning, comparative biology and taxonomic classification.</title>
        <authorList>
            <person name="Goeker M."/>
        </authorList>
    </citation>
    <scope>NUCLEOTIDE SEQUENCE [LARGE SCALE GENOMIC DNA]</scope>
    <source>
        <strain evidence="3 4">DSM 41954</strain>
    </source>
</reference>
<dbReference type="InterPro" id="IPR037401">
    <property type="entry name" value="SnoaL-like"/>
</dbReference>
<dbReference type="HOGENOM" id="CLU_148715_1_1_11"/>
<dbReference type="Pfam" id="PF12680">
    <property type="entry name" value="SnoaL_2"/>
    <property type="match status" value="1"/>
</dbReference>
<dbReference type="RefSeq" id="WP_044567427.1">
    <property type="nucleotide sequence ID" value="NZ_BAABDR010000053.1"/>
</dbReference>
<sequence>MTDRTTPLDATDLPDAVKRYLKAHNEHDVSTASTALAPDATVVDDGNTYEGIPAIERWLDRATSEFTYTTAFLGAEHEGPDRCTVTQRLEGDFPGGTVDLRFRFTLHQGLISHLIIAP</sequence>
<keyword evidence="4" id="KW-1185">Reference proteome</keyword>
<gene>
    <name evidence="3" type="ORF">J2Z30_007357</name>
    <name evidence="2" type="ORF">SIRAN988</name>
</gene>
<dbReference type="EMBL" id="JAGGLR010000024">
    <property type="protein sequence ID" value="MBP2066308.1"/>
    <property type="molecule type" value="Genomic_DNA"/>
</dbReference>